<name>A0ABV5CW07_9ACTN</name>
<reference evidence="1 2" key="1">
    <citation type="submission" date="2024-04" db="EMBL/GenBank/DDBJ databases">
        <title>Polymorphospora sp. isolated from Baiyangdian Lake in Xiong'an New Area.</title>
        <authorList>
            <person name="Zhang X."/>
            <person name="Liu J."/>
        </authorList>
    </citation>
    <scope>NUCLEOTIDE SEQUENCE [LARGE SCALE GENOMIC DNA]</scope>
    <source>
        <strain evidence="1 2">2-325</strain>
    </source>
</reference>
<sequence length="183" mass="20596">MSSLLVAVISCLAIIIATTASGLIVKELEGWFDIIPNLLLKVARRRLPSHLRVELYEEWSAELHIALHAASTRPISRLFLGVRYATGLLWAARRVGRELSATSRETDDLTVDQLARFEIFAADTTPTEYHFALVREGSMSRRQHLIRVPRSTADNLPAMLVLLIASLEDPADPYELRRLLLIK</sequence>
<evidence type="ECO:0000313" key="1">
    <source>
        <dbReference type="EMBL" id="MFB6396190.1"/>
    </source>
</evidence>
<keyword evidence="2" id="KW-1185">Reference proteome</keyword>
<organism evidence="1 2">
    <name type="scientific">Polymorphospora lycopeni</name>
    <dbReference type="NCBI Taxonomy" id="3140240"/>
    <lineage>
        <taxon>Bacteria</taxon>
        <taxon>Bacillati</taxon>
        <taxon>Actinomycetota</taxon>
        <taxon>Actinomycetes</taxon>
        <taxon>Micromonosporales</taxon>
        <taxon>Micromonosporaceae</taxon>
        <taxon>Polymorphospora</taxon>
    </lineage>
</organism>
<protein>
    <submittedName>
        <fullName evidence="1">Uncharacterized protein</fullName>
    </submittedName>
</protein>
<comment type="caution">
    <text evidence="1">The sequence shown here is derived from an EMBL/GenBank/DDBJ whole genome shotgun (WGS) entry which is preliminary data.</text>
</comment>
<dbReference type="RefSeq" id="WP_375735721.1">
    <property type="nucleotide sequence ID" value="NZ_JBCGDC010000082.1"/>
</dbReference>
<proteinExistence type="predicted"/>
<dbReference type="Proteomes" id="UP001582793">
    <property type="component" value="Unassembled WGS sequence"/>
</dbReference>
<accession>A0ABV5CW07</accession>
<evidence type="ECO:0000313" key="2">
    <source>
        <dbReference type="Proteomes" id="UP001582793"/>
    </source>
</evidence>
<gene>
    <name evidence="1" type="ORF">AAFH96_24215</name>
</gene>
<dbReference type="EMBL" id="JBCGDC010000082">
    <property type="protein sequence ID" value="MFB6396190.1"/>
    <property type="molecule type" value="Genomic_DNA"/>
</dbReference>